<dbReference type="GO" id="GO:0015562">
    <property type="term" value="F:efflux transmembrane transporter activity"/>
    <property type="evidence" value="ECO:0007669"/>
    <property type="project" value="TreeGrafter"/>
</dbReference>
<reference evidence="4 5" key="1">
    <citation type="submission" date="2019-04" db="EMBL/GenBank/DDBJ databases">
        <title>Natronospirillum operosus gen. nov., sp. nov., a haloalkaliphilic satellite isolated from decaying biomass of laboratory culture of cyanobacterium Geitlerinema sp. and proposal of Natronospirillaceae fam. nov. and Saccharospirillaceae fam. nov.</title>
        <authorList>
            <person name="Kevbrin V."/>
            <person name="Boltyanskaya Y."/>
            <person name="Koziaeva V."/>
            <person name="Grouzdev D.S."/>
            <person name="Park M."/>
            <person name="Cho J."/>
        </authorList>
    </citation>
    <scope>NUCLEOTIDE SEQUENCE [LARGE SCALE GENOMIC DNA]</scope>
    <source>
        <strain evidence="4 5">G-116</strain>
    </source>
</reference>
<evidence type="ECO:0000313" key="5">
    <source>
        <dbReference type="Proteomes" id="UP000297475"/>
    </source>
</evidence>
<dbReference type="Gene3D" id="2.40.50.100">
    <property type="match status" value="1"/>
</dbReference>
<dbReference type="SUPFAM" id="SSF111369">
    <property type="entry name" value="HlyD-like secretion proteins"/>
    <property type="match status" value="1"/>
</dbReference>
<keyword evidence="2" id="KW-0175">Coiled coil</keyword>
<keyword evidence="5" id="KW-1185">Reference proteome</keyword>
<protein>
    <submittedName>
        <fullName evidence="4">HlyD family efflux transporter periplasmic adaptor subunit</fullName>
    </submittedName>
</protein>
<dbReference type="GO" id="GO:1990281">
    <property type="term" value="C:efflux pump complex"/>
    <property type="evidence" value="ECO:0007669"/>
    <property type="project" value="TreeGrafter"/>
</dbReference>
<name>A0A4Z0WFG5_9GAMM</name>
<feature type="coiled-coil region" evidence="2">
    <location>
        <begin position="109"/>
        <end position="223"/>
    </location>
</feature>
<dbReference type="Gene3D" id="1.10.287.470">
    <property type="entry name" value="Helix hairpin bin"/>
    <property type="match status" value="1"/>
</dbReference>
<dbReference type="EMBL" id="SRMF01000001">
    <property type="protein sequence ID" value="TGG95358.1"/>
    <property type="molecule type" value="Genomic_DNA"/>
</dbReference>
<evidence type="ECO:0000313" key="4">
    <source>
        <dbReference type="EMBL" id="TGG95358.1"/>
    </source>
</evidence>
<evidence type="ECO:0000259" key="3">
    <source>
        <dbReference type="Pfam" id="PF25917"/>
    </source>
</evidence>
<evidence type="ECO:0000256" key="2">
    <source>
        <dbReference type="SAM" id="Coils"/>
    </source>
</evidence>
<dbReference type="InterPro" id="IPR058625">
    <property type="entry name" value="MdtA-like_BSH"/>
</dbReference>
<dbReference type="RefSeq" id="WP_135480963.1">
    <property type="nucleotide sequence ID" value="NZ_SRMF01000001.1"/>
</dbReference>
<dbReference type="Gene3D" id="2.40.30.170">
    <property type="match status" value="1"/>
</dbReference>
<dbReference type="PANTHER" id="PTHR30469:SF15">
    <property type="entry name" value="HLYD FAMILY OF SECRETION PROTEINS"/>
    <property type="match status" value="1"/>
</dbReference>
<proteinExistence type="inferred from homology"/>
<gene>
    <name evidence="4" type="ORF">E4656_02745</name>
</gene>
<feature type="domain" description="Multidrug resistance protein MdtA-like barrel-sandwich hybrid" evidence="3">
    <location>
        <begin position="78"/>
        <end position="258"/>
    </location>
</feature>
<dbReference type="PANTHER" id="PTHR30469">
    <property type="entry name" value="MULTIDRUG RESISTANCE PROTEIN MDTA"/>
    <property type="match status" value="1"/>
</dbReference>
<dbReference type="Proteomes" id="UP000297475">
    <property type="component" value="Unassembled WGS sequence"/>
</dbReference>
<comment type="similarity">
    <text evidence="1">Belongs to the membrane fusion protein (MFP) (TC 8.A.1) family.</text>
</comment>
<evidence type="ECO:0000256" key="1">
    <source>
        <dbReference type="ARBA" id="ARBA00009477"/>
    </source>
</evidence>
<dbReference type="OrthoDB" id="8524475at2"/>
<comment type="caution">
    <text evidence="4">The sequence shown here is derived from an EMBL/GenBank/DDBJ whole genome shotgun (WGS) entry which is preliminary data.</text>
</comment>
<organism evidence="4 5">
    <name type="scientific">Natronospirillum operosum</name>
    <dbReference type="NCBI Taxonomy" id="2759953"/>
    <lineage>
        <taxon>Bacteria</taxon>
        <taxon>Pseudomonadati</taxon>
        <taxon>Pseudomonadota</taxon>
        <taxon>Gammaproteobacteria</taxon>
        <taxon>Oceanospirillales</taxon>
        <taxon>Natronospirillaceae</taxon>
        <taxon>Natronospirillum</taxon>
    </lineage>
</organism>
<dbReference type="AlphaFoldDB" id="A0A4Z0WFG5"/>
<accession>A0A4Z0WFG5</accession>
<dbReference type="Pfam" id="PF25917">
    <property type="entry name" value="BSH_RND"/>
    <property type="match status" value="1"/>
</dbReference>
<sequence length="412" mass="45667">MLRRILLLALPLLILAVGILLARYMLENRREADPDDSMVVEAGQVGDVATVEVLTWTPVEARPEIILYGQLQPARRLEARAAFAGRVGTLNVASGDPVQAGAMLVRLDTAELERRLARVENRLREVEASERQEHREQAAAEEALAAERELERIAARAVDRIRDLQQRNLAATSDVEEAERALQQQRLARNQQQLRVEGHADRLTQLSVQRREMDLDLEQLRADLGDAEFTAPFAGEVVGVEVEDGDRVSANAPLLTVIDRSQMRLEARLPMRMAPLLQPQMPARLETEAGEYNLTLQGWETLARGGTLLLRFGLDDPAPRTAADSYHRVRLQLATEPSVVALPVTALYEQGYVYRVQDDRLQRVDVTLVGYRGSGADTQALVRSDALPAGAEVLLTRLANAVSGLPVLVREN</sequence>